<gene>
    <name evidence="2" type="ORF">AB1Y20_016137</name>
</gene>
<feature type="region of interest" description="Disordered" evidence="1">
    <location>
        <begin position="1"/>
        <end position="24"/>
    </location>
</feature>
<keyword evidence="3" id="KW-1185">Reference proteome</keyword>
<dbReference type="AlphaFoldDB" id="A0AB34K2J5"/>
<comment type="caution">
    <text evidence="2">The sequence shown here is derived from an EMBL/GenBank/DDBJ whole genome shotgun (WGS) entry which is preliminary data.</text>
</comment>
<dbReference type="Proteomes" id="UP001515480">
    <property type="component" value="Unassembled WGS sequence"/>
</dbReference>
<reference evidence="2 3" key="1">
    <citation type="journal article" date="2024" name="Science">
        <title>Giant polyketide synthase enzymes in the biosynthesis of giant marine polyether toxins.</title>
        <authorList>
            <person name="Fallon T.R."/>
            <person name="Shende V.V."/>
            <person name="Wierzbicki I.H."/>
            <person name="Pendleton A.L."/>
            <person name="Watervoot N.F."/>
            <person name="Auber R.P."/>
            <person name="Gonzalez D.J."/>
            <person name="Wisecaver J.H."/>
            <person name="Moore B.S."/>
        </authorList>
    </citation>
    <scope>NUCLEOTIDE SEQUENCE [LARGE SCALE GENOMIC DNA]</scope>
    <source>
        <strain evidence="2 3">12B1</strain>
    </source>
</reference>
<protein>
    <submittedName>
        <fullName evidence="2">Uncharacterized protein</fullName>
    </submittedName>
</protein>
<evidence type="ECO:0000313" key="3">
    <source>
        <dbReference type="Proteomes" id="UP001515480"/>
    </source>
</evidence>
<organism evidence="2 3">
    <name type="scientific">Prymnesium parvum</name>
    <name type="common">Toxic golden alga</name>
    <dbReference type="NCBI Taxonomy" id="97485"/>
    <lineage>
        <taxon>Eukaryota</taxon>
        <taxon>Haptista</taxon>
        <taxon>Haptophyta</taxon>
        <taxon>Prymnesiophyceae</taxon>
        <taxon>Prymnesiales</taxon>
        <taxon>Prymnesiaceae</taxon>
        <taxon>Prymnesium</taxon>
    </lineage>
</organism>
<dbReference type="EMBL" id="JBGBPQ010000003">
    <property type="protein sequence ID" value="KAL1527472.1"/>
    <property type="molecule type" value="Genomic_DNA"/>
</dbReference>
<evidence type="ECO:0000256" key="1">
    <source>
        <dbReference type="SAM" id="MobiDB-lite"/>
    </source>
</evidence>
<accession>A0AB34K2J5</accession>
<sequence length="142" mass="14712">MVVVLHEGENSSVMDSPRGNATTCRGEGTCSMRFQPDAARPLSPPNPDGCAAGELLQKQLLSAWREALGVLGTDRAAGANRPALHADGVLRGSGGTPHEGTPGECLLGDCHTSPSLLPPLLFESRAAAIIRTETRGVSDVSD</sequence>
<evidence type="ECO:0000313" key="2">
    <source>
        <dbReference type="EMBL" id="KAL1527472.1"/>
    </source>
</evidence>
<feature type="compositionally biased region" description="Polar residues" evidence="1">
    <location>
        <begin position="10"/>
        <end position="23"/>
    </location>
</feature>
<name>A0AB34K2J5_PRYPA</name>
<proteinExistence type="predicted"/>